<dbReference type="NCBIfam" id="TIGR03177">
    <property type="entry name" value="pilus_cpaB"/>
    <property type="match status" value="1"/>
</dbReference>
<keyword evidence="3" id="KW-1185">Reference proteome</keyword>
<dbReference type="AlphaFoldDB" id="A0A7C9VKU8"/>
<gene>
    <name evidence="2" type="primary">cpaB</name>
    <name evidence="2" type="ORF">G7043_03700</name>
</gene>
<evidence type="ECO:0000259" key="1">
    <source>
        <dbReference type="SMART" id="SM00858"/>
    </source>
</evidence>
<dbReference type="InterPro" id="IPR013974">
    <property type="entry name" value="SAF"/>
</dbReference>
<reference evidence="2 3" key="1">
    <citation type="submission" date="2020-03" db="EMBL/GenBank/DDBJ databases">
        <title>Isolation and identification of active actinomycetes.</title>
        <authorList>
            <person name="Sun X."/>
        </authorList>
    </citation>
    <scope>NUCLEOTIDE SEQUENCE [LARGE SCALE GENOMIC DNA]</scope>
    <source>
        <strain evidence="2 3">NEAU-D13</strain>
    </source>
</reference>
<protein>
    <submittedName>
        <fullName evidence="2">Flp pilus assembly protein CpaB</fullName>
    </submittedName>
</protein>
<dbReference type="Pfam" id="PF16976">
    <property type="entry name" value="RcpC"/>
    <property type="match status" value="1"/>
</dbReference>
<dbReference type="SMART" id="SM00858">
    <property type="entry name" value="SAF"/>
    <property type="match status" value="1"/>
</dbReference>
<feature type="domain" description="SAF" evidence="1">
    <location>
        <begin position="40"/>
        <end position="107"/>
    </location>
</feature>
<sequence length="257" mass="26378">MKRRLLTIGLTLLLAAVGTISVLLYVRSADARALAGKRAVPVVVAEKRVPAGTSAGAALRNGLLRLEKMPAETVPENALGEIGADLAKLVATADVQAGQLVLKPMFAAAKPTSSGLPIPEGKVAVSIELGAPQRVAGYVKAGSQIAVFDTYTVMDEKSGTPSGAGLEKQHESTQVTRLLLPKVEVLALGAPPVPNAKSGDGAGQTGVLVTVAATQAEAERLIQRAQFGTLHFALLTDSSQISQGNGTNSKSVFDPAT</sequence>
<proteinExistence type="predicted"/>
<name>A0A7C9VKU8_9PSEU</name>
<dbReference type="InterPro" id="IPR017592">
    <property type="entry name" value="Pilus_assmbl_Flp-typ_CpaB"/>
</dbReference>
<dbReference type="CDD" id="cd11614">
    <property type="entry name" value="SAF_CpaB_FlgA_like"/>
    <property type="match status" value="1"/>
</dbReference>
<dbReference type="InterPro" id="IPR031571">
    <property type="entry name" value="RcpC_dom"/>
</dbReference>
<organism evidence="2 3">
    <name type="scientific">Lentzea alba</name>
    <dbReference type="NCBI Taxonomy" id="2714351"/>
    <lineage>
        <taxon>Bacteria</taxon>
        <taxon>Bacillati</taxon>
        <taxon>Actinomycetota</taxon>
        <taxon>Actinomycetes</taxon>
        <taxon>Pseudonocardiales</taxon>
        <taxon>Pseudonocardiaceae</taxon>
        <taxon>Lentzea</taxon>
    </lineage>
</organism>
<comment type="caution">
    <text evidence="2">The sequence shown here is derived from an EMBL/GenBank/DDBJ whole genome shotgun (WGS) entry which is preliminary data.</text>
</comment>
<evidence type="ECO:0000313" key="2">
    <source>
        <dbReference type="EMBL" id="NGY58033.1"/>
    </source>
</evidence>
<accession>A0A7C9VKU8</accession>
<evidence type="ECO:0000313" key="3">
    <source>
        <dbReference type="Proteomes" id="UP000481360"/>
    </source>
</evidence>
<dbReference type="RefSeq" id="WP_166043828.1">
    <property type="nucleotide sequence ID" value="NZ_JAAMPJ010000001.1"/>
</dbReference>
<dbReference type="Proteomes" id="UP000481360">
    <property type="component" value="Unassembled WGS sequence"/>
</dbReference>
<dbReference type="EMBL" id="JAAMPJ010000001">
    <property type="protein sequence ID" value="NGY58033.1"/>
    <property type="molecule type" value="Genomic_DNA"/>
</dbReference>